<dbReference type="Proteomes" id="UP001153709">
    <property type="component" value="Chromosome 9"/>
</dbReference>
<name>A0A9N9XI25_DIABA</name>
<dbReference type="EMBL" id="OU898284">
    <property type="protein sequence ID" value="CAG9840769.1"/>
    <property type="molecule type" value="Genomic_DNA"/>
</dbReference>
<feature type="region of interest" description="Disordered" evidence="1">
    <location>
        <begin position="231"/>
        <end position="252"/>
    </location>
</feature>
<gene>
    <name evidence="2" type="ORF">DIABBA_LOCUS13393</name>
</gene>
<dbReference type="AlphaFoldDB" id="A0A9N9XI25"/>
<evidence type="ECO:0000313" key="3">
    <source>
        <dbReference type="Proteomes" id="UP001153709"/>
    </source>
</evidence>
<feature type="compositionally biased region" description="Polar residues" evidence="1">
    <location>
        <begin position="243"/>
        <end position="252"/>
    </location>
</feature>
<evidence type="ECO:0000313" key="2">
    <source>
        <dbReference type="EMBL" id="CAG9840769.1"/>
    </source>
</evidence>
<keyword evidence="3" id="KW-1185">Reference proteome</keyword>
<feature type="region of interest" description="Disordered" evidence="1">
    <location>
        <begin position="167"/>
        <end position="187"/>
    </location>
</feature>
<proteinExistence type="predicted"/>
<reference evidence="2" key="1">
    <citation type="submission" date="2022-01" db="EMBL/GenBank/DDBJ databases">
        <authorList>
            <person name="King R."/>
        </authorList>
    </citation>
    <scope>NUCLEOTIDE SEQUENCE</scope>
</reference>
<dbReference type="OrthoDB" id="6776977at2759"/>
<sequence>MLATGGAPLIKPERDGVLEFVEEAAPNIDVNIDCPFDSTAVFEKVRLVVSVDGKAIKIIWQNPTPYSVRFCRPIRARFVHETKDVTKEEIEYIENQAKYLIKTKDTATSVKISHNILLTMVDGKMSSRSKLILELVAQKNDDSFRNFDHIVNENIESINEIRNYSNENQDTTQNSDDSVKDPDYQDPTLLPENLSLSVFEHLNSSPSSFVYENLSPSIFEQENLLSDIEHANSTPPLTKHENSTPPLSEQQNLIPTEPGIVVIETPIKKGKKRLRQESNWKKNVAKMLRNSGVLPII</sequence>
<organism evidence="2 3">
    <name type="scientific">Diabrotica balteata</name>
    <name type="common">Banded cucumber beetle</name>
    <dbReference type="NCBI Taxonomy" id="107213"/>
    <lineage>
        <taxon>Eukaryota</taxon>
        <taxon>Metazoa</taxon>
        <taxon>Ecdysozoa</taxon>
        <taxon>Arthropoda</taxon>
        <taxon>Hexapoda</taxon>
        <taxon>Insecta</taxon>
        <taxon>Pterygota</taxon>
        <taxon>Neoptera</taxon>
        <taxon>Endopterygota</taxon>
        <taxon>Coleoptera</taxon>
        <taxon>Polyphaga</taxon>
        <taxon>Cucujiformia</taxon>
        <taxon>Chrysomeloidea</taxon>
        <taxon>Chrysomelidae</taxon>
        <taxon>Galerucinae</taxon>
        <taxon>Diabroticina</taxon>
        <taxon>Diabroticites</taxon>
        <taxon>Diabrotica</taxon>
    </lineage>
</organism>
<evidence type="ECO:0000256" key="1">
    <source>
        <dbReference type="SAM" id="MobiDB-lite"/>
    </source>
</evidence>
<protein>
    <submittedName>
        <fullName evidence="2">Uncharacterized protein</fullName>
    </submittedName>
</protein>
<accession>A0A9N9XI25</accession>